<evidence type="ECO:0000313" key="10">
    <source>
        <dbReference type="EMBL" id="MCW2306530.1"/>
    </source>
</evidence>
<dbReference type="HAMAP" id="MF_00265">
    <property type="entry name" value="VapC_Nob1"/>
    <property type="match status" value="1"/>
</dbReference>
<dbReference type="PANTHER" id="PTHR33653:SF1">
    <property type="entry name" value="RIBONUCLEASE VAPC2"/>
    <property type="match status" value="1"/>
</dbReference>
<evidence type="ECO:0000256" key="6">
    <source>
        <dbReference type="ARBA" id="ARBA00022842"/>
    </source>
</evidence>
<dbReference type="CDD" id="cd18731">
    <property type="entry name" value="PIN_NgFitB-like"/>
    <property type="match status" value="1"/>
</dbReference>
<keyword evidence="11" id="KW-1185">Reference proteome</keyword>
<comment type="similarity">
    <text evidence="7 8">Belongs to the PINc/VapC protein family.</text>
</comment>
<keyword evidence="6 8" id="KW-0460">Magnesium</keyword>
<evidence type="ECO:0000256" key="8">
    <source>
        <dbReference type="HAMAP-Rule" id="MF_00265"/>
    </source>
</evidence>
<evidence type="ECO:0000256" key="3">
    <source>
        <dbReference type="ARBA" id="ARBA00022722"/>
    </source>
</evidence>
<organism evidence="10 11">
    <name type="scientific">Rhodobium gokarnense</name>
    <dbReference type="NCBI Taxonomy" id="364296"/>
    <lineage>
        <taxon>Bacteria</taxon>
        <taxon>Pseudomonadati</taxon>
        <taxon>Pseudomonadota</taxon>
        <taxon>Alphaproteobacteria</taxon>
        <taxon>Hyphomicrobiales</taxon>
        <taxon>Rhodobiaceae</taxon>
        <taxon>Rhodobium</taxon>
    </lineage>
</organism>
<sequence>MILLDTNVVSELMRPAPNRQVVAFIDGHARTHFFLPAPALAELFAGVELLPDGRRKADLRGQLQRVADDLFVGRIAPFDEESARAYGLVIAERTRQGRPISVVDAEIAAIARHTGFAVATRNLGDFVGLGLALIDPFDKPA</sequence>
<keyword evidence="8" id="KW-0800">Toxin</keyword>
<evidence type="ECO:0000256" key="7">
    <source>
        <dbReference type="ARBA" id="ARBA00038093"/>
    </source>
</evidence>
<accession>A0ABT3H817</accession>
<dbReference type="Gene3D" id="3.40.50.1010">
    <property type="entry name" value="5'-nuclease"/>
    <property type="match status" value="1"/>
</dbReference>
<comment type="function">
    <text evidence="8">Toxic component of a toxin-antitoxin (TA) system. An RNase.</text>
</comment>
<dbReference type="InterPro" id="IPR022907">
    <property type="entry name" value="VapC_family"/>
</dbReference>
<dbReference type="InterPro" id="IPR002716">
    <property type="entry name" value="PIN_dom"/>
</dbReference>
<comment type="cofactor">
    <cofactor evidence="1 8">
        <name>Mg(2+)</name>
        <dbReference type="ChEBI" id="CHEBI:18420"/>
    </cofactor>
</comment>
<evidence type="ECO:0000256" key="5">
    <source>
        <dbReference type="ARBA" id="ARBA00022801"/>
    </source>
</evidence>
<dbReference type="Proteomes" id="UP001209755">
    <property type="component" value="Unassembled WGS sequence"/>
</dbReference>
<feature type="domain" description="PIN" evidence="9">
    <location>
        <begin position="2"/>
        <end position="122"/>
    </location>
</feature>
<evidence type="ECO:0000256" key="4">
    <source>
        <dbReference type="ARBA" id="ARBA00022723"/>
    </source>
</evidence>
<keyword evidence="4 8" id="KW-0479">Metal-binding</keyword>
<keyword evidence="2 8" id="KW-1277">Toxin-antitoxin system</keyword>
<protein>
    <recommendedName>
        <fullName evidence="8">Ribonuclease VapC</fullName>
        <shortName evidence="8">RNase VapC</shortName>
        <ecNumber evidence="8">3.1.-.-</ecNumber>
    </recommendedName>
    <alternativeName>
        <fullName evidence="8">Toxin VapC</fullName>
    </alternativeName>
</protein>
<evidence type="ECO:0000259" key="9">
    <source>
        <dbReference type="Pfam" id="PF01850"/>
    </source>
</evidence>
<dbReference type="InterPro" id="IPR029060">
    <property type="entry name" value="PIN-like_dom_sf"/>
</dbReference>
<feature type="binding site" evidence="8">
    <location>
        <position position="5"/>
    </location>
    <ligand>
        <name>Mg(2+)</name>
        <dbReference type="ChEBI" id="CHEBI:18420"/>
    </ligand>
</feature>
<dbReference type="EC" id="3.1.-.-" evidence="8"/>
<dbReference type="PANTHER" id="PTHR33653">
    <property type="entry name" value="RIBONUCLEASE VAPC2"/>
    <property type="match status" value="1"/>
</dbReference>
<dbReference type="InterPro" id="IPR050556">
    <property type="entry name" value="Type_II_TA_system_RNase"/>
</dbReference>
<dbReference type="EMBL" id="JAOQNS010000002">
    <property type="protein sequence ID" value="MCW2306530.1"/>
    <property type="molecule type" value="Genomic_DNA"/>
</dbReference>
<evidence type="ECO:0000256" key="1">
    <source>
        <dbReference type="ARBA" id="ARBA00001946"/>
    </source>
</evidence>
<evidence type="ECO:0000313" key="11">
    <source>
        <dbReference type="Proteomes" id="UP001209755"/>
    </source>
</evidence>
<keyword evidence="3 8" id="KW-0540">Nuclease</keyword>
<gene>
    <name evidence="8" type="primary">vapC</name>
    <name evidence="10" type="ORF">M2319_000849</name>
</gene>
<reference evidence="11" key="1">
    <citation type="submission" date="2023-07" db="EMBL/GenBank/DDBJ databases">
        <title>Genome sequencing of Purple Non-Sulfur Bacteria from various extreme environments.</title>
        <authorList>
            <person name="Mayer M."/>
        </authorList>
    </citation>
    <scope>NUCLEOTIDE SEQUENCE [LARGE SCALE GENOMIC DNA]</scope>
    <source>
        <strain evidence="11">DSM 17935</strain>
    </source>
</reference>
<dbReference type="SUPFAM" id="SSF88723">
    <property type="entry name" value="PIN domain-like"/>
    <property type="match status" value="1"/>
</dbReference>
<dbReference type="Pfam" id="PF01850">
    <property type="entry name" value="PIN"/>
    <property type="match status" value="1"/>
</dbReference>
<evidence type="ECO:0000256" key="2">
    <source>
        <dbReference type="ARBA" id="ARBA00022649"/>
    </source>
</evidence>
<dbReference type="RefSeq" id="WP_264600197.1">
    <property type="nucleotide sequence ID" value="NZ_JAOQNS010000002.1"/>
</dbReference>
<proteinExistence type="inferred from homology"/>
<name>A0ABT3H817_9HYPH</name>
<comment type="caution">
    <text evidence="10">The sequence shown here is derived from an EMBL/GenBank/DDBJ whole genome shotgun (WGS) entry which is preliminary data.</text>
</comment>
<keyword evidence="5 8" id="KW-0378">Hydrolase</keyword>
<feature type="binding site" evidence="8">
    <location>
        <position position="104"/>
    </location>
    <ligand>
        <name>Mg(2+)</name>
        <dbReference type="ChEBI" id="CHEBI:18420"/>
    </ligand>
</feature>